<dbReference type="GO" id="GO:0010485">
    <property type="term" value="F:histone H4 acetyltransferase activity"/>
    <property type="evidence" value="ECO:0007669"/>
    <property type="project" value="InterPro"/>
</dbReference>
<organism evidence="14 15">
    <name type="scientific">Venturia nashicola</name>
    <dbReference type="NCBI Taxonomy" id="86259"/>
    <lineage>
        <taxon>Eukaryota</taxon>
        <taxon>Fungi</taxon>
        <taxon>Dikarya</taxon>
        <taxon>Ascomycota</taxon>
        <taxon>Pezizomycotina</taxon>
        <taxon>Dothideomycetes</taxon>
        <taxon>Pleosporomycetidae</taxon>
        <taxon>Venturiales</taxon>
        <taxon>Venturiaceae</taxon>
        <taxon>Venturia</taxon>
    </lineage>
</organism>
<dbReference type="EMBL" id="SNSC02000007">
    <property type="protein sequence ID" value="TID23072.1"/>
    <property type="molecule type" value="Genomic_DNA"/>
</dbReference>
<evidence type="ECO:0000313" key="14">
    <source>
        <dbReference type="EMBL" id="TID23072.1"/>
    </source>
</evidence>
<dbReference type="GO" id="GO:0005737">
    <property type="term" value="C:cytoplasm"/>
    <property type="evidence" value="ECO:0007669"/>
    <property type="project" value="UniProtKB-SubCell"/>
</dbReference>
<dbReference type="CDD" id="cd04301">
    <property type="entry name" value="NAT_SF"/>
    <property type="match status" value="1"/>
</dbReference>
<evidence type="ECO:0000313" key="15">
    <source>
        <dbReference type="Proteomes" id="UP000298493"/>
    </source>
</evidence>
<keyword evidence="9" id="KW-0012">Acyltransferase</keyword>
<comment type="caution">
    <text evidence="14">The sequence shown here is derived from an EMBL/GenBank/DDBJ whole genome shotgun (WGS) entry which is preliminary data.</text>
</comment>
<dbReference type="Proteomes" id="UP000298493">
    <property type="component" value="Unassembled WGS sequence"/>
</dbReference>
<dbReference type="GO" id="GO:0043998">
    <property type="term" value="F:histone H2A acetyltransferase activity"/>
    <property type="evidence" value="ECO:0007669"/>
    <property type="project" value="InterPro"/>
</dbReference>
<evidence type="ECO:0000256" key="12">
    <source>
        <dbReference type="SAM" id="MobiDB-lite"/>
    </source>
</evidence>
<sequence>MNPNPSECTTTLNSPSKPLNASAKAAINLLHANSLPSSQFIKEYVPTPSRTFTAKDGVLYTCTFKRTQDLTPEEKEACFQLIKQTSKRDYEVNAEAGWDDERKRKEMGEAGMRFVLVRKASNARMGEGGEEGRRQDTPLISPSSDTEEGGKGRDDTILGFTSFSLEIDHDTHIPQLYLYEIHLLPPARSLGLGRHLMSLNEILARSLELEKVMLTVFTCNSKAEGMYRRLGYVMDEESPKERVLRSGKIVRPKYLIMSKAIS</sequence>
<dbReference type="SUPFAM" id="SSF55729">
    <property type="entry name" value="Acyl-CoA N-acyltransferases (Nat)"/>
    <property type="match status" value="1"/>
</dbReference>
<dbReference type="Gene3D" id="3.40.630.30">
    <property type="match status" value="1"/>
</dbReference>
<comment type="subcellular location">
    <subcellularLocation>
        <location evidence="2">Cytoplasm</location>
    </subcellularLocation>
    <subcellularLocation>
        <location evidence="1">Nucleus</location>
    </subcellularLocation>
</comment>
<gene>
    <name evidence="14" type="ORF">E6O75_ATG02246</name>
</gene>
<comment type="similarity">
    <text evidence="3">Belongs to the acetyltransferase family. NAA40 subfamily.</text>
</comment>
<proteinExistence type="inferred from homology"/>
<evidence type="ECO:0000256" key="5">
    <source>
        <dbReference type="ARBA" id="ARBA00015043"/>
    </source>
</evidence>
<dbReference type="PANTHER" id="PTHR20531:SF1">
    <property type="entry name" value="N-ALPHA-ACETYLTRANSFERASE 40"/>
    <property type="match status" value="1"/>
</dbReference>
<evidence type="ECO:0000256" key="8">
    <source>
        <dbReference type="ARBA" id="ARBA00023242"/>
    </source>
</evidence>
<evidence type="ECO:0000256" key="7">
    <source>
        <dbReference type="ARBA" id="ARBA00022679"/>
    </source>
</evidence>
<dbReference type="GO" id="GO:0005634">
    <property type="term" value="C:nucleus"/>
    <property type="evidence" value="ECO:0007669"/>
    <property type="project" value="UniProtKB-SubCell"/>
</dbReference>
<evidence type="ECO:0000256" key="11">
    <source>
        <dbReference type="ARBA" id="ARBA00049524"/>
    </source>
</evidence>
<dbReference type="InterPro" id="IPR016181">
    <property type="entry name" value="Acyl_CoA_acyltransferase"/>
</dbReference>
<dbReference type="GO" id="GO:1990189">
    <property type="term" value="F:protein N-terminal-serine acetyltransferase activity"/>
    <property type="evidence" value="ECO:0007669"/>
    <property type="project" value="UniProtKB-EC"/>
</dbReference>
<evidence type="ECO:0000256" key="10">
    <source>
        <dbReference type="ARBA" id="ARBA00047821"/>
    </source>
</evidence>
<comment type="catalytic activity">
    <reaction evidence="11">
        <text>N-terminal L-seryl-[histone H4] + acetyl-CoA = N-terminal N(alpha)-acetyl-L-seryl-[histone H4] + CoA + H(+)</text>
        <dbReference type="Rhea" id="RHEA:50596"/>
        <dbReference type="Rhea" id="RHEA-COMP:12740"/>
        <dbReference type="Rhea" id="RHEA-COMP:12743"/>
        <dbReference type="ChEBI" id="CHEBI:15378"/>
        <dbReference type="ChEBI" id="CHEBI:57287"/>
        <dbReference type="ChEBI" id="CHEBI:57288"/>
        <dbReference type="ChEBI" id="CHEBI:64738"/>
        <dbReference type="ChEBI" id="CHEBI:83690"/>
        <dbReference type="EC" id="2.3.1.257"/>
    </reaction>
</comment>
<comment type="catalytic activity">
    <reaction evidence="10">
        <text>N-terminal L-seryl-[histone H2A] + acetyl-CoA = N-terminal N(alpha)-acetyl-L-seryl-[histone H2A] + CoA + H(+)</text>
        <dbReference type="Rhea" id="RHEA:50600"/>
        <dbReference type="Rhea" id="RHEA-COMP:12742"/>
        <dbReference type="Rhea" id="RHEA-COMP:12744"/>
        <dbReference type="ChEBI" id="CHEBI:15378"/>
        <dbReference type="ChEBI" id="CHEBI:57287"/>
        <dbReference type="ChEBI" id="CHEBI:57288"/>
        <dbReference type="ChEBI" id="CHEBI:64738"/>
        <dbReference type="ChEBI" id="CHEBI:83690"/>
        <dbReference type="EC" id="2.3.1.257"/>
    </reaction>
</comment>
<dbReference type="STRING" id="86259.A0A4Z1PL24"/>
<reference evidence="14 15" key="1">
    <citation type="submission" date="2019-04" db="EMBL/GenBank/DDBJ databases">
        <title>High contiguity whole genome sequence and gene annotation resource for two Venturia nashicola isolates.</title>
        <authorList>
            <person name="Prokchorchik M."/>
            <person name="Won K."/>
            <person name="Lee Y."/>
            <person name="Choi E.D."/>
            <person name="Segonzac C."/>
            <person name="Sohn K.H."/>
        </authorList>
    </citation>
    <scope>NUCLEOTIDE SEQUENCE [LARGE SCALE GENOMIC DNA]</scope>
    <source>
        <strain evidence="14 15">PRI2</strain>
    </source>
</reference>
<dbReference type="PROSITE" id="PS51186">
    <property type="entry name" value="GNAT"/>
    <property type="match status" value="1"/>
</dbReference>
<evidence type="ECO:0000256" key="9">
    <source>
        <dbReference type="ARBA" id="ARBA00023315"/>
    </source>
</evidence>
<dbReference type="InterPro" id="IPR039949">
    <property type="entry name" value="NAA40"/>
</dbReference>
<evidence type="ECO:0000256" key="2">
    <source>
        <dbReference type="ARBA" id="ARBA00004496"/>
    </source>
</evidence>
<keyword evidence="8" id="KW-0539">Nucleus</keyword>
<evidence type="ECO:0000256" key="4">
    <source>
        <dbReference type="ARBA" id="ARBA00012950"/>
    </source>
</evidence>
<keyword evidence="15" id="KW-1185">Reference proteome</keyword>
<dbReference type="Pfam" id="PF00583">
    <property type="entry name" value="Acetyltransf_1"/>
    <property type="match status" value="1"/>
</dbReference>
<keyword evidence="7" id="KW-0808">Transferase</keyword>
<feature type="domain" description="N-acetyltransferase" evidence="13">
    <location>
        <begin position="112"/>
        <end position="262"/>
    </location>
</feature>
<dbReference type="AlphaFoldDB" id="A0A4Z1PL24"/>
<name>A0A4Z1PL24_9PEZI</name>
<evidence type="ECO:0000256" key="3">
    <source>
        <dbReference type="ARBA" id="ARBA00008870"/>
    </source>
</evidence>
<evidence type="ECO:0000256" key="1">
    <source>
        <dbReference type="ARBA" id="ARBA00004123"/>
    </source>
</evidence>
<evidence type="ECO:0000256" key="6">
    <source>
        <dbReference type="ARBA" id="ARBA00022490"/>
    </source>
</evidence>
<dbReference type="PANTHER" id="PTHR20531">
    <property type="entry name" value="N-ALPHA-ACETYLTRANSFERASE 40"/>
    <property type="match status" value="1"/>
</dbReference>
<dbReference type="EC" id="2.3.1.257" evidence="4"/>
<keyword evidence="6" id="KW-0963">Cytoplasm</keyword>
<protein>
    <recommendedName>
        <fullName evidence="5">N-alpha-acetyltransferase 40</fullName>
        <ecNumber evidence="4">2.3.1.257</ecNumber>
    </recommendedName>
</protein>
<dbReference type="InterPro" id="IPR000182">
    <property type="entry name" value="GNAT_dom"/>
</dbReference>
<accession>A0A4Z1PL24</accession>
<feature type="region of interest" description="Disordered" evidence="12">
    <location>
        <begin position="124"/>
        <end position="153"/>
    </location>
</feature>
<evidence type="ECO:0000259" key="13">
    <source>
        <dbReference type="PROSITE" id="PS51186"/>
    </source>
</evidence>